<dbReference type="AlphaFoldDB" id="A0AAN9YQU5"/>
<name>A0AAN9YQU5_9PEZI</name>
<evidence type="ECO:0000313" key="3">
    <source>
        <dbReference type="Proteomes" id="UP001320420"/>
    </source>
</evidence>
<gene>
    <name evidence="2" type="ORF">SLS62_006871</name>
</gene>
<evidence type="ECO:0000313" key="2">
    <source>
        <dbReference type="EMBL" id="KAK7751187.1"/>
    </source>
</evidence>
<proteinExistence type="predicted"/>
<feature type="region of interest" description="Disordered" evidence="1">
    <location>
        <begin position="134"/>
        <end position="164"/>
    </location>
</feature>
<comment type="caution">
    <text evidence="2">The sequence shown here is derived from an EMBL/GenBank/DDBJ whole genome shotgun (WGS) entry which is preliminary data.</text>
</comment>
<dbReference type="EMBL" id="JAKJXP020000053">
    <property type="protein sequence ID" value="KAK7751187.1"/>
    <property type="molecule type" value="Genomic_DNA"/>
</dbReference>
<protein>
    <submittedName>
        <fullName evidence="2">Uncharacterized protein</fullName>
    </submittedName>
</protein>
<dbReference type="Proteomes" id="UP001320420">
    <property type="component" value="Unassembled WGS sequence"/>
</dbReference>
<organism evidence="2 3">
    <name type="scientific">Diatrype stigma</name>
    <dbReference type="NCBI Taxonomy" id="117547"/>
    <lineage>
        <taxon>Eukaryota</taxon>
        <taxon>Fungi</taxon>
        <taxon>Dikarya</taxon>
        <taxon>Ascomycota</taxon>
        <taxon>Pezizomycotina</taxon>
        <taxon>Sordariomycetes</taxon>
        <taxon>Xylariomycetidae</taxon>
        <taxon>Xylariales</taxon>
        <taxon>Diatrypaceae</taxon>
        <taxon>Diatrype</taxon>
    </lineage>
</organism>
<reference evidence="2 3" key="1">
    <citation type="submission" date="2024-02" db="EMBL/GenBank/DDBJ databases">
        <title>De novo assembly and annotation of 12 fungi associated with fruit tree decline syndrome in Ontario, Canada.</title>
        <authorList>
            <person name="Sulman M."/>
            <person name="Ellouze W."/>
            <person name="Ilyukhin E."/>
        </authorList>
    </citation>
    <scope>NUCLEOTIDE SEQUENCE [LARGE SCALE GENOMIC DNA]</scope>
    <source>
        <strain evidence="2 3">M11/M66-122</strain>
    </source>
</reference>
<keyword evidence="3" id="KW-1185">Reference proteome</keyword>
<sequence>MATAANFTVSYNSLLSWDNSTWQSPALSQLDWSDCAAITDYWAEVINIMNENDPNDLLSLGNLGKLYAFLDGVVPPDWPSPPNLLYTASWFMYVWENPDFENDTDYNAVYETLSNVLDNECRMELCEKLNIQGDPDVSGPGVSQPSHMIQPPVTEEETKAGVLG</sequence>
<accession>A0AAN9YQU5</accession>
<evidence type="ECO:0000256" key="1">
    <source>
        <dbReference type="SAM" id="MobiDB-lite"/>
    </source>
</evidence>